<dbReference type="Pfam" id="PF01381">
    <property type="entry name" value="HTH_3"/>
    <property type="match status" value="1"/>
</dbReference>
<keyword evidence="3" id="KW-1185">Reference proteome</keyword>
<dbReference type="InterPro" id="IPR010982">
    <property type="entry name" value="Lambda_DNA-bd_dom_sf"/>
</dbReference>
<dbReference type="RefSeq" id="WP_379100988.1">
    <property type="nucleotide sequence ID" value="NZ_JBHULV010000047.1"/>
</dbReference>
<sequence length="99" mass="11526">MNLKQSIYLRRIEGVNKGYSQECIAFILNISKSNYSKIESGSVVLTVQRLFEIAEILKVQITTLLRKTKKGEIIVLNSLMKIICILKTRFKKLFFNKRE</sequence>
<dbReference type="SMART" id="SM00530">
    <property type="entry name" value="HTH_XRE"/>
    <property type="match status" value="1"/>
</dbReference>
<reference evidence="3" key="1">
    <citation type="journal article" date="2019" name="Int. J. Syst. Evol. Microbiol.">
        <title>The Global Catalogue of Microorganisms (GCM) 10K type strain sequencing project: providing services to taxonomists for standard genome sequencing and annotation.</title>
        <authorList>
            <consortium name="The Broad Institute Genomics Platform"/>
            <consortium name="The Broad Institute Genome Sequencing Center for Infectious Disease"/>
            <person name="Wu L."/>
            <person name="Ma J."/>
        </authorList>
    </citation>
    <scope>NUCLEOTIDE SEQUENCE [LARGE SCALE GENOMIC DNA]</scope>
    <source>
        <strain evidence="3">KCTC 42456</strain>
    </source>
</reference>
<dbReference type="CDD" id="cd00093">
    <property type="entry name" value="HTH_XRE"/>
    <property type="match status" value="1"/>
</dbReference>
<evidence type="ECO:0000313" key="3">
    <source>
        <dbReference type="Proteomes" id="UP001597546"/>
    </source>
</evidence>
<accession>A0ABW5TU65</accession>
<comment type="caution">
    <text evidence="2">The sequence shown here is derived from an EMBL/GenBank/DDBJ whole genome shotgun (WGS) entry which is preliminary data.</text>
</comment>
<dbReference type="Gene3D" id="1.10.260.40">
    <property type="entry name" value="lambda repressor-like DNA-binding domains"/>
    <property type="match status" value="1"/>
</dbReference>
<organism evidence="2 3">
    <name type="scientific">Pedobacter alpinus</name>
    <dbReference type="NCBI Taxonomy" id="1590643"/>
    <lineage>
        <taxon>Bacteria</taxon>
        <taxon>Pseudomonadati</taxon>
        <taxon>Bacteroidota</taxon>
        <taxon>Sphingobacteriia</taxon>
        <taxon>Sphingobacteriales</taxon>
        <taxon>Sphingobacteriaceae</taxon>
        <taxon>Pedobacter</taxon>
    </lineage>
</organism>
<dbReference type="EMBL" id="JBHULV010000047">
    <property type="protein sequence ID" value="MFD2732790.1"/>
    <property type="molecule type" value="Genomic_DNA"/>
</dbReference>
<proteinExistence type="predicted"/>
<dbReference type="SUPFAM" id="SSF47413">
    <property type="entry name" value="lambda repressor-like DNA-binding domains"/>
    <property type="match status" value="1"/>
</dbReference>
<protein>
    <submittedName>
        <fullName evidence="2">Helix-turn-helix domain-containing protein</fullName>
    </submittedName>
</protein>
<name>A0ABW5TU65_9SPHI</name>
<dbReference type="InterPro" id="IPR001387">
    <property type="entry name" value="Cro/C1-type_HTH"/>
</dbReference>
<dbReference type="Proteomes" id="UP001597546">
    <property type="component" value="Unassembled WGS sequence"/>
</dbReference>
<evidence type="ECO:0000259" key="1">
    <source>
        <dbReference type="PROSITE" id="PS50943"/>
    </source>
</evidence>
<feature type="domain" description="HTH cro/C1-type" evidence="1">
    <location>
        <begin position="17"/>
        <end position="64"/>
    </location>
</feature>
<dbReference type="PROSITE" id="PS50943">
    <property type="entry name" value="HTH_CROC1"/>
    <property type="match status" value="1"/>
</dbReference>
<gene>
    <name evidence="2" type="ORF">ACFSSE_13860</name>
</gene>
<evidence type="ECO:0000313" key="2">
    <source>
        <dbReference type="EMBL" id="MFD2732790.1"/>
    </source>
</evidence>